<keyword evidence="9" id="KW-1185">Reference proteome</keyword>
<dbReference type="PRINTS" id="PR00385">
    <property type="entry name" value="P450"/>
</dbReference>
<dbReference type="OMA" id="MIMATSI"/>
<feature type="transmembrane region" description="Helical" evidence="7">
    <location>
        <begin position="393"/>
        <end position="414"/>
    </location>
</feature>
<evidence type="ECO:0000256" key="1">
    <source>
        <dbReference type="ARBA" id="ARBA00001971"/>
    </source>
</evidence>
<evidence type="ECO:0000256" key="6">
    <source>
        <dbReference type="PIRSR" id="PIRSR602401-1"/>
    </source>
</evidence>
<dbReference type="Pfam" id="PF00067">
    <property type="entry name" value="p450"/>
    <property type="match status" value="2"/>
</dbReference>
<dbReference type="Gene3D" id="1.10.630.10">
    <property type="entry name" value="Cytochrome P450"/>
    <property type="match status" value="2"/>
</dbReference>
<keyword evidence="7" id="KW-1133">Transmembrane helix</keyword>
<dbReference type="GO" id="GO:0005506">
    <property type="term" value="F:iron ion binding"/>
    <property type="evidence" value="ECO:0007669"/>
    <property type="project" value="InterPro"/>
</dbReference>
<dbReference type="Gramene" id="KVI10950">
    <property type="protein sequence ID" value="KVI10950"/>
    <property type="gene ID" value="Ccrd_010645"/>
</dbReference>
<keyword evidence="7" id="KW-0812">Transmembrane</keyword>
<proteinExistence type="inferred from homology"/>
<protein>
    <submittedName>
        <fullName evidence="8">Cytochrome P450</fullName>
    </submittedName>
</protein>
<comment type="caution">
    <text evidence="8">The sequence shown here is derived from an EMBL/GenBank/DDBJ whole genome shotgun (WGS) entry which is preliminary data.</text>
</comment>
<comment type="cofactor">
    <cofactor evidence="1 6">
        <name>heme</name>
        <dbReference type="ChEBI" id="CHEBI:30413"/>
    </cofactor>
</comment>
<evidence type="ECO:0000256" key="4">
    <source>
        <dbReference type="ARBA" id="ARBA00023002"/>
    </source>
</evidence>
<accession>A0A118K6N7</accession>
<dbReference type="CDD" id="cd11064">
    <property type="entry name" value="CYP86A"/>
    <property type="match status" value="1"/>
</dbReference>
<evidence type="ECO:0000256" key="3">
    <source>
        <dbReference type="ARBA" id="ARBA00022723"/>
    </source>
</evidence>
<dbReference type="InterPro" id="IPR036396">
    <property type="entry name" value="Cyt_P450_sf"/>
</dbReference>
<dbReference type="InterPro" id="IPR001128">
    <property type="entry name" value="Cyt_P450"/>
</dbReference>
<keyword evidence="3 6" id="KW-0479">Metal-binding</keyword>
<comment type="similarity">
    <text evidence="2">Belongs to the cytochrome P450 family.</text>
</comment>
<evidence type="ECO:0000256" key="2">
    <source>
        <dbReference type="ARBA" id="ARBA00010617"/>
    </source>
</evidence>
<keyword evidence="4" id="KW-0560">Oxidoreductase</keyword>
<keyword evidence="7" id="KW-0472">Membrane</keyword>
<keyword evidence="6" id="KW-0349">Heme</keyword>
<evidence type="ECO:0000313" key="9">
    <source>
        <dbReference type="Proteomes" id="UP000243975"/>
    </source>
</evidence>
<keyword evidence="5 6" id="KW-0408">Iron</keyword>
<evidence type="ECO:0000256" key="7">
    <source>
        <dbReference type="SAM" id="Phobius"/>
    </source>
</evidence>
<dbReference type="AlphaFoldDB" id="A0A118K6N7"/>
<dbReference type="Proteomes" id="UP000243975">
    <property type="component" value="Unassembled WGS sequence"/>
</dbReference>
<dbReference type="EMBL" id="LEKV01000973">
    <property type="protein sequence ID" value="KVI10950.1"/>
    <property type="molecule type" value="Genomic_DNA"/>
</dbReference>
<evidence type="ECO:0000313" key="8">
    <source>
        <dbReference type="EMBL" id="KVI10950.1"/>
    </source>
</evidence>
<gene>
    <name evidence="8" type="ORF">Ccrd_010645</name>
</gene>
<dbReference type="GO" id="GO:0004497">
    <property type="term" value="F:monooxygenase activity"/>
    <property type="evidence" value="ECO:0007669"/>
    <property type="project" value="InterPro"/>
</dbReference>
<dbReference type="PANTHER" id="PTHR24296">
    <property type="entry name" value="CYTOCHROME P450"/>
    <property type="match status" value="1"/>
</dbReference>
<dbReference type="PRINTS" id="PR00463">
    <property type="entry name" value="EP450I"/>
</dbReference>
<evidence type="ECO:0000256" key="5">
    <source>
        <dbReference type="ARBA" id="ARBA00023004"/>
    </source>
</evidence>
<sequence length="911" mass="105106">MATSIISLSNPIFILIITALFLLLSVYIYNKPQKKGKTTKKYHPVGGTKFHQFIHFRRLHHYCTDLARKYKTYRIYSPHNSEIYTTDPANVEYILRTNFDNYGKGSFMNHTLKDLLGDGIFTVDGDEWREQRKVSSHEFSKKVLRDFSGVVFTENTIKVGNILSKAASSNQTVDITDLFMKSTTDSIFKVAFGIDFDNISGSNEKGARFCRAFDDANELVLRRFFDLSWKIQKFFNIGPEAELKKNIKVIDDIIYKLIQTKIEKMREGNDDTLLKKQDLLSRFLQIKDIDQKYVRDIVVTFVLAGKDPIATSLYWFIYMLCKHPQIQDKVAKEIKEATNMSMKELEITDVAEFATRVTEEALDKMQYLHAALTETIRLYPALSMIMATSIVSLSNPIFILIITALFLLLSVYIYNQPQKKGKTTKKYHPVGGTKFHQFIHFRRLHHYCTDLARKYKTYRIYSPHNSEIYTTDPANVEYILRTNFDNYGKGSFMNHTLKDLLGDGIFTVDGDEWREQRKVSSHEFSKKVLRDFSGVVFTENTIKVGNILSKASNSNQTVDITDLFMKSTTDSIFKVAFGIDFDNISGSNEKGARFCRAFDDANELVLRRFFDLSWKIQKFFNIGPEAELKKNIKVIDDIIYKLIQTKIEKMREGNDDTLLKKQDLLSRFLQIKDIDQKYVRDIVVTFVLAGKDPIATSLYWFIYMLCKHPQIQDKVAKEIKEATNMSMKELEITDVAEFATRVTEEALDKMQYLHAALTETIRLYPALSMDPKTCFSDDVLPDGGFVKKGEVVVYMPYAMGRMTFIWGDDALEFKPERWLDENGVFHPASPFKFTAFQAGPRTCMGRDFAYRQMKIFSSILLGCFAFKLSDESKIPHYRTMINLQMDGPLHISVSKRYGADKSESNNGKDLI</sequence>
<dbReference type="GO" id="GO:0016705">
    <property type="term" value="F:oxidoreductase activity, acting on paired donors, with incorporation or reduction of molecular oxygen"/>
    <property type="evidence" value="ECO:0007669"/>
    <property type="project" value="InterPro"/>
</dbReference>
<dbReference type="SUPFAM" id="SSF48264">
    <property type="entry name" value="Cytochrome P450"/>
    <property type="match status" value="2"/>
</dbReference>
<reference evidence="8 9" key="1">
    <citation type="journal article" date="2016" name="Sci. Rep.">
        <title>The genome sequence of the outbreeding globe artichoke constructed de novo incorporating a phase-aware low-pass sequencing strategy of F1 progeny.</title>
        <authorList>
            <person name="Scaglione D."/>
            <person name="Reyes-Chin-Wo S."/>
            <person name="Acquadro A."/>
            <person name="Froenicke L."/>
            <person name="Portis E."/>
            <person name="Beitel C."/>
            <person name="Tirone M."/>
            <person name="Mauro R."/>
            <person name="Lo Monaco A."/>
            <person name="Mauromicale G."/>
            <person name="Faccioli P."/>
            <person name="Cattivelli L."/>
            <person name="Rieseberg L."/>
            <person name="Michelmore R."/>
            <person name="Lanteri S."/>
        </authorList>
    </citation>
    <scope>NUCLEOTIDE SEQUENCE [LARGE SCALE GENOMIC DNA]</scope>
    <source>
        <strain evidence="8">2C</strain>
    </source>
</reference>
<feature type="binding site" description="axial binding residue" evidence="6">
    <location>
        <position position="843"/>
    </location>
    <ligand>
        <name>heme</name>
        <dbReference type="ChEBI" id="CHEBI:30413"/>
    </ligand>
    <ligandPart>
        <name>Fe</name>
        <dbReference type="ChEBI" id="CHEBI:18248"/>
    </ligandPart>
</feature>
<dbReference type="InterPro" id="IPR002401">
    <property type="entry name" value="Cyt_P450_E_grp-I"/>
</dbReference>
<name>A0A118K6N7_CYNCS</name>
<feature type="transmembrane region" description="Helical" evidence="7">
    <location>
        <begin position="12"/>
        <end position="30"/>
    </location>
</feature>
<organism evidence="8 9">
    <name type="scientific">Cynara cardunculus var. scolymus</name>
    <name type="common">Globe artichoke</name>
    <name type="synonym">Cynara scolymus</name>
    <dbReference type="NCBI Taxonomy" id="59895"/>
    <lineage>
        <taxon>Eukaryota</taxon>
        <taxon>Viridiplantae</taxon>
        <taxon>Streptophyta</taxon>
        <taxon>Embryophyta</taxon>
        <taxon>Tracheophyta</taxon>
        <taxon>Spermatophyta</taxon>
        <taxon>Magnoliopsida</taxon>
        <taxon>eudicotyledons</taxon>
        <taxon>Gunneridae</taxon>
        <taxon>Pentapetalae</taxon>
        <taxon>asterids</taxon>
        <taxon>campanulids</taxon>
        <taxon>Asterales</taxon>
        <taxon>Asteraceae</taxon>
        <taxon>Carduoideae</taxon>
        <taxon>Cardueae</taxon>
        <taxon>Carduinae</taxon>
        <taxon>Cynara</taxon>
    </lineage>
</organism>
<dbReference type="GO" id="GO:0020037">
    <property type="term" value="F:heme binding"/>
    <property type="evidence" value="ECO:0007669"/>
    <property type="project" value="InterPro"/>
</dbReference>